<dbReference type="RefSeq" id="WP_286678643.1">
    <property type="nucleotide sequence ID" value="NZ_MNXI01000094.1"/>
</dbReference>
<dbReference type="InterPro" id="IPR050250">
    <property type="entry name" value="Macrolide_Exporter_MacB"/>
</dbReference>
<dbReference type="AlphaFoldDB" id="A0A2M7T5H5"/>
<comment type="subcellular location">
    <subcellularLocation>
        <location evidence="1">Cell membrane</location>
        <topology evidence="1">Multi-pass membrane protein</topology>
    </subcellularLocation>
</comment>
<dbReference type="InterPro" id="IPR003838">
    <property type="entry name" value="ABC3_permease_C"/>
</dbReference>
<reference evidence="11" key="1">
    <citation type="submission" date="2017-09" db="EMBL/GenBank/DDBJ databases">
        <title>Depth-based differentiation of microbial function through sediment-hosted aquifers and enrichment of novel symbionts in the deep terrestrial subsurface.</title>
        <authorList>
            <person name="Probst A.J."/>
            <person name="Ladd B."/>
            <person name="Jarett J.K."/>
            <person name="Geller-Mcgrath D.E."/>
            <person name="Sieber C.M.K."/>
            <person name="Emerson J.B."/>
            <person name="Anantharaman K."/>
            <person name="Thomas B.C."/>
            <person name="Malmstrom R."/>
            <person name="Stieglmeier M."/>
            <person name="Klingl A."/>
            <person name="Woyke T."/>
            <person name="Ryan C.M."/>
            <person name="Banfield J.F."/>
        </authorList>
    </citation>
    <scope>NUCLEOTIDE SEQUENCE [LARGE SCALE GENOMIC DNA]</scope>
</reference>
<protein>
    <submittedName>
        <fullName evidence="10">ABC transporter permease</fullName>
    </submittedName>
</protein>
<dbReference type="GO" id="GO:0005886">
    <property type="term" value="C:plasma membrane"/>
    <property type="evidence" value="ECO:0007669"/>
    <property type="project" value="UniProtKB-SubCell"/>
</dbReference>
<dbReference type="InterPro" id="IPR025857">
    <property type="entry name" value="MacB_PCD"/>
</dbReference>
<evidence type="ECO:0000256" key="5">
    <source>
        <dbReference type="ARBA" id="ARBA00023136"/>
    </source>
</evidence>
<evidence type="ECO:0000259" key="8">
    <source>
        <dbReference type="Pfam" id="PF02687"/>
    </source>
</evidence>
<gene>
    <name evidence="10" type="ORF">COY37_10285</name>
</gene>
<evidence type="ECO:0000256" key="3">
    <source>
        <dbReference type="ARBA" id="ARBA00022692"/>
    </source>
</evidence>
<feature type="transmembrane region" description="Helical" evidence="7">
    <location>
        <begin position="350"/>
        <end position="372"/>
    </location>
</feature>
<dbReference type="Pfam" id="PF12704">
    <property type="entry name" value="MacB_PCD"/>
    <property type="match status" value="1"/>
</dbReference>
<feature type="transmembrane region" description="Helical" evidence="7">
    <location>
        <begin position="18"/>
        <end position="38"/>
    </location>
</feature>
<accession>A0A2M7T5H5</accession>
<dbReference type="PANTHER" id="PTHR30572">
    <property type="entry name" value="MEMBRANE COMPONENT OF TRANSPORTER-RELATED"/>
    <property type="match status" value="1"/>
</dbReference>
<evidence type="ECO:0000313" key="10">
    <source>
        <dbReference type="EMBL" id="PIZ35478.1"/>
    </source>
</evidence>
<dbReference type="Pfam" id="PF02687">
    <property type="entry name" value="FtsX"/>
    <property type="match status" value="1"/>
</dbReference>
<evidence type="ECO:0000256" key="4">
    <source>
        <dbReference type="ARBA" id="ARBA00022989"/>
    </source>
</evidence>
<comment type="similarity">
    <text evidence="6">Belongs to the ABC-4 integral membrane protein family.</text>
</comment>
<evidence type="ECO:0000256" key="7">
    <source>
        <dbReference type="SAM" id="Phobius"/>
    </source>
</evidence>
<evidence type="ECO:0000256" key="2">
    <source>
        <dbReference type="ARBA" id="ARBA00022475"/>
    </source>
</evidence>
<keyword evidence="3 7" id="KW-0812">Transmembrane</keyword>
<evidence type="ECO:0000256" key="1">
    <source>
        <dbReference type="ARBA" id="ARBA00004651"/>
    </source>
</evidence>
<name>A0A2M7T5H5_9ACTN</name>
<evidence type="ECO:0000259" key="9">
    <source>
        <dbReference type="Pfam" id="PF12704"/>
    </source>
</evidence>
<dbReference type="EMBL" id="PFNG01000238">
    <property type="protein sequence ID" value="PIZ35478.1"/>
    <property type="molecule type" value="Genomic_DNA"/>
</dbReference>
<keyword evidence="5 7" id="KW-0472">Membrane</keyword>
<evidence type="ECO:0000256" key="6">
    <source>
        <dbReference type="ARBA" id="ARBA00038076"/>
    </source>
</evidence>
<keyword evidence="2" id="KW-1003">Cell membrane</keyword>
<keyword evidence="4 7" id="KW-1133">Transmembrane helix</keyword>
<comment type="caution">
    <text evidence="10">The sequence shown here is derived from an EMBL/GenBank/DDBJ whole genome shotgun (WGS) entry which is preliminary data.</text>
</comment>
<feature type="domain" description="ABC3 transporter permease C-terminal" evidence="8">
    <location>
        <begin position="263"/>
        <end position="379"/>
    </location>
</feature>
<dbReference type="Proteomes" id="UP000230956">
    <property type="component" value="Unassembled WGS sequence"/>
</dbReference>
<organism evidence="10 11">
    <name type="scientific">Candidatus Aquicultor secundus</name>
    <dbReference type="NCBI Taxonomy" id="1973895"/>
    <lineage>
        <taxon>Bacteria</taxon>
        <taxon>Bacillati</taxon>
        <taxon>Actinomycetota</taxon>
        <taxon>Candidatus Aquicultoria</taxon>
        <taxon>Candidatus Aquicultorales</taxon>
        <taxon>Candidatus Aquicultoraceae</taxon>
        <taxon>Candidatus Aquicultor</taxon>
    </lineage>
</organism>
<feature type="transmembrane region" description="Helical" evidence="7">
    <location>
        <begin position="304"/>
        <end position="330"/>
    </location>
</feature>
<evidence type="ECO:0000313" key="11">
    <source>
        <dbReference type="Proteomes" id="UP000230956"/>
    </source>
</evidence>
<sequence length="386" mass="41111">MSLHHITWKNIKEHPSKVILLIVTLAVGVATVVSLYSISTAMSVDLQNKIDEYGANMVVVPRAKSLSLSYAGITLGGLQYGSALLTEKDVNKIRTIKNSANINVVAPKLLGIVELNGRKVMIAGVRFKDELKIKKWWEIKQGARPAHDKDLLLGGKAAAQFGVKPGDYLKIKGERFKVAGVLSRVGTQEDDLIYLDLKQAQRVLNKPGEVSLIEISAWCKNCPITMMVDQLGTKIPGGKVSAVRQAAEARDAVIGQFAIFSSVLSVMMGVAAVLIVFTNVLSAVRERRREIGIFRAIGYRKGHILYIILLESGVAGLLAGLIGYAAGFFSASAIAPLAVGIDVGVKFNPALAGAAIGGAVCIALLSSLYPALSAARLDPTEAINAV</sequence>
<feature type="domain" description="MacB-like periplasmic core" evidence="9">
    <location>
        <begin position="19"/>
        <end position="211"/>
    </location>
</feature>
<feature type="transmembrane region" description="Helical" evidence="7">
    <location>
        <begin position="257"/>
        <end position="284"/>
    </location>
</feature>
<dbReference type="PANTHER" id="PTHR30572:SF4">
    <property type="entry name" value="ABC TRANSPORTER PERMEASE YTRF"/>
    <property type="match status" value="1"/>
</dbReference>
<dbReference type="GO" id="GO:0022857">
    <property type="term" value="F:transmembrane transporter activity"/>
    <property type="evidence" value="ECO:0007669"/>
    <property type="project" value="TreeGrafter"/>
</dbReference>
<proteinExistence type="inferred from homology"/>